<comment type="caution">
    <text evidence="2">The sequence shown here is derived from an EMBL/GenBank/DDBJ whole genome shotgun (WGS) entry which is preliminary data.</text>
</comment>
<evidence type="ECO:0000313" key="3">
    <source>
        <dbReference type="Proteomes" id="UP001230426"/>
    </source>
</evidence>
<name>A0ABT9RKM2_9ACTN</name>
<reference evidence="2 3" key="1">
    <citation type="submission" date="2023-07" db="EMBL/GenBank/DDBJ databases">
        <title>Sequencing the genomes of 1000 actinobacteria strains.</title>
        <authorList>
            <person name="Klenk H.-P."/>
        </authorList>
    </citation>
    <scope>NUCLEOTIDE SEQUENCE [LARGE SCALE GENOMIC DNA]</scope>
    <source>
        <strain evidence="2 3">DSM 44109</strain>
    </source>
</reference>
<keyword evidence="1" id="KW-0812">Transmembrane</keyword>
<feature type="transmembrane region" description="Helical" evidence="1">
    <location>
        <begin position="54"/>
        <end position="73"/>
    </location>
</feature>
<evidence type="ECO:0000256" key="1">
    <source>
        <dbReference type="SAM" id="Phobius"/>
    </source>
</evidence>
<accession>A0ABT9RKM2</accession>
<evidence type="ECO:0000313" key="2">
    <source>
        <dbReference type="EMBL" id="MDP9869392.1"/>
    </source>
</evidence>
<organism evidence="2 3">
    <name type="scientific">Streptosporangium brasiliense</name>
    <dbReference type="NCBI Taxonomy" id="47480"/>
    <lineage>
        <taxon>Bacteria</taxon>
        <taxon>Bacillati</taxon>
        <taxon>Actinomycetota</taxon>
        <taxon>Actinomycetes</taxon>
        <taxon>Streptosporangiales</taxon>
        <taxon>Streptosporangiaceae</taxon>
        <taxon>Streptosporangium</taxon>
    </lineage>
</organism>
<dbReference type="EMBL" id="JAUSRB010000002">
    <property type="protein sequence ID" value="MDP9869392.1"/>
    <property type="molecule type" value="Genomic_DNA"/>
</dbReference>
<feature type="transmembrane region" description="Helical" evidence="1">
    <location>
        <begin position="94"/>
        <end position="117"/>
    </location>
</feature>
<dbReference type="RefSeq" id="WP_306873277.1">
    <property type="nucleotide sequence ID" value="NZ_JAUSRB010000002.1"/>
</dbReference>
<keyword evidence="1" id="KW-1133">Transmembrane helix</keyword>
<sequence length="118" mass="12664">MGSQRASPHATDTTIPAAYEAFLAARSGSTALLIIWVESASIYPSPSMPPPAQIASGTVMAFTAGAAALSWCVSPIQRLARRPHPRLHERLRTLAIVLWLSAVITLPMAVYIVLWSVL</sequence>
<dbReference type="Proteomes" id="UP001230426">
    <property type="component" value="Unassembled WGS sequence"/>
</dbReference>
<protein>
    <submittedName>
        <fullName evidence="2">Uncharacterized protein</fullName>
    </submittedName>
</protein>
<keyword evidence="1" id="KW-0472">Membrane</keyword>
<gene>
    <name evidence="2" type="ORF">J2S55_008658</name>
</gene>
<proteinExistence type="predicted"/>
<keyword evidence="3" id="KW-1185">Reference proteome</keyword>